<proteinExistence type="predicted"/>
<organism evidence="2 3">
    <name type="scientific">Porphyra umbilicalis</name>
    <name type="common">Purple laver</name>
    <name type="synonym">Red alga</name>
    <dbReference type="NCBI Taxonomy" id="2786"/>
    <lineage>
        <taxon>Eukaryota</taxon>
        <taxon>Rhodophyta</taxon>
        <taxon>Bangiophyceae</taxon>
        <taxon>Bangiales</taxon>
        <taxon>Bangiaceae</taxon>
        <taxon>Porphyra</taxon>
    </lineage>
</organism>
<keyword evidence="3" id="KW-1185">Reference proteome</keyword>
<name>A0A1X6NWP3_PORUM</name>
<protein>
    <submittedName>
        <fullName evidence="2">Uncharacterized protein</fullName>
    </submittedName>
</protein>
<dbReference type="AlphaFoldDB" id="A0A1X6NWP3"/>
<dbReference type="EMBL" id="KV919024">
    <property type="protein sequence ID" value="OSX73018.1"/>
    <property type="molecule type" value="Genomic_DNA"/>
</dbReference>
<evidence type="ECO:0000313" key="3">
    <source>
        <dbReference type="Proteomes" id="UP000218209"/>
    </source>
</evidence>
<dbReference type="Proteomes" id="UP000218209">
    <property type="component" value="Unassembled WGS sequence"/>
</dbReference>
<gene>
    <name evidence="2" type="ORF">BU14_0384s0005</name>
</gene>
<reference evidence="2 3" key="1">
    <citation type="submission" date="2017-03" db="EMBL/GenBank/DDBJ databases">
        <title>WGS assembly of Porphyra umbilicalis.</title>
        <authorList>
            <person name="Brawley S.H."/>
            <person name="Blouin N.A."/>
            <person name="Ficko-Blean E."/>
            <person name="Wheeler G.L."/>
            <person name="Lohr M."/>
            <person name="Goodson H.V."/>
            <person name="Jenkins J.W."/>
            <person name="Blaby-Haas C.E."/>
            <person name="Helliwell K.E."/>
            <person name="Chan C."/>
            <person name="Marriage T."/>
            <person name="Bhattacharya D."/>
            <person name="Klein A.S."/>
            <person name="Badis Y."/>
            <person name="Brodie J."/>
            <person name="Cao Y."/>
            <person name="Collen J."/>
            <person name="Dittami S.M."/>
            <person name="Gachon C.M."/>
            <person name="Green B.R."/>
            <person name="Karpowicz S."/>
            <person name="Kim J.W."/>
            <person name="Kudahl U."/>
            <person name="Lin S."/>
            <person name="Michel G."/>
            <person name="Mittag M."/>
            <person name="Olson B.J."/>
            <person name="Pangilinan J."/>
            <person name="Peng Y."/>
            <person name="Qiu H."/>
            <person name="Shu S."/>
            <person name="Singer J.T."/>
            <person name="Smith A.G."/>
            <person name="Sprecher B.N."/>
            <person name="Wagner V."/>
            <person name="Wang W."/>
            <person name="Wang Z.-Y."/>
            <person name="Yan J."/>
            <person name="Yarish C."/>
            <person name="Zoeuner-Riek S."/>
            <person name="Zhuang Y."/>
            <person name="Zou Y."/>
            <person name="Lindquist E.A."/>
            <person name="Grimwood J."/>
            <person name="Barry K."/>
            <person name="Rokhsar D.S."/>
            <person name="Schmutz J."/>
            <person name="Stiller J.W."/>
            <person name="Grossman A.R."/>
            <person name="Prochnik S.E."/>
        </authorList>
    </citation>
    <scope>NUCLEOTIDE SEQUENCE [LARGE SCALE GENOMIC DNA]</scope>
    <source>
        <strain evidence="2">4086291</strain>
    </source>
</reference>
<evidence type="ECO:0000313" key="2">
    <source>
        <dbReference type="EMBL" id="OSX73018.1"/>
    </source>
</evidence>
<accession>A0A1X6NWP3</accession>
<evidence type="ECO:0000256" key="1">
    <source>
        <dbReference type="SAM" id="MobiDB-lite"/>
    </source>
</evidence>
<feature type="region of interest" description="Disordered" evidence="1">
    <location>
        <begin position="1"/>
        <end position="23"/>
    </location>
</feature>
<sequence length="102" mass="11273">MLTASAVDPTSPTGPPTEHVGAGRRRLCDPLDLVYYRKRPQQAATDDRRRIGRYSRCGHRAPPLSPLVLNPAIHEFDGCIPGVHTMAATKRITENRPVTFQA</sequence>